<evidence type="ECO:0000256" key="1">
    <source>
        <dbReference type="SAM" id="MobiDB-lite"/>
    </source>
</evidence>
<name>A0A8J2K8N0_9HEXA</name>
<dbReference type="OrthoDB" id="9981685at2759"/>
<evidence type="ECO:0000313" key="2">
    <source>
        <dbReference type="EMBL" id="CAG7721373.1"/>
    </source>
</evidence>
<reference evidence="2" key="1">
    <citation type="submission" date="2021-06" db="EMBL/GenBank/DDBJ databases">
        <authorList>
            <person name="Hodson N. C."/>
            <person name="Mongue J. A."/>
            <person name="Jaron S. K."/>
        </authorList>
    </citation>
    <scope>NUCLEOTIDE SEQUENCE</scope>
</reference>
<protein>
    <submittedName>
        <fullName evidence="2">Uncharacterized protein</fullName>
    </submittedName>
</protein>
<keyword evidence="3" id="KW-1185">Reference proteome</keyword>
<dbReference type="EMBL" id="CAJVCH010078971">
    <property type="protein sequence ID" value="CAG7721373.1"/>
    <property type="molecule type" value="Genomic_DNA"/>
</dbReference>
<accession>A0A8J2K8N0</accession>
<dbReference type="Proteomes" id="UP000708208">
    <property type="component" value="Unassembled WGS sequence"/>
</dbReference>
<organism evidence="2 3">
    <name type="scientific">Allacma fusca</name>
    <dbReference type="NCBI Taxonomy" id="39272"/>
    <lineage>
        <taxon>Eukaryota</taxon>
        <taxon>Metazoa</taxon>
        <taxon>Ecdysozoa</taxon>
        <taxon>Arthropoda</taxon>
        <taxon>Hexapoda</taxon>
        <taxon>Collembola</taxon>
        <taxon>Symphypleona</taxon>
        <taxon>Sminthuridae</taxon>
        <taxon>Allacma</taxon>
    </lineage>
</organism>
<evidence type="ECO:0000313" key="3">
    <source>
        <dbReference type="Proteomes" id="UP000708208"/>
    </source>
</evidence>
<dbReference type="AlphaFoldDB" id="A0A8J2K8N0"/>
<sequence length="252" mass="28054">MRRSSVHQADSEQLPDSKANSNKPDSDDSTSYGHEETSDGETFITFLNILQGISSYSENLLPAALRTEYGRGRSKFAVILDEGIFVVDDCNREPAIFYTTEDIFSDTLTLEKRERFGGKMMVAGAMSGVGVLLLIRVPPKVKVNAQYYMDQVLRPLFEDGIAQLYDEDSAKVFVHHNAARSHTGRLTEQYAKDLQDRTKITIIKNTEIPTKSPDASSNFARYGTKELLKNVSKLLGPGNDASVPYQKKMGNT</sequence>
<proteinExistence type="predicted"/>
<feature type="region of interest" description="Disordered" evidence="1">
    <location>
        <begin position="1"/>
        <end position="37"/>
    </location>
</feature>
<gene>
    <name evidence="2" type="ORF">AFUS01_LOCUS10594</name>
</gene>
<comment type="caution">
    <text evidence="2">The sequence shown here is derived from an EMBL/GenBank/DDBJ whole genome shotgun (WGS) entry which is preliminary data.</text>
</comment>